<dbReference type="Proteomes" id="UP000253324">
    <property type="component" value="Unassembled WGS sequence"/>
</dbReference>
<evidence type="ECO:0000313" key="2">
    <source>
        <dbReference type="Proteomes" id="UP000253324"/>
    </source>
</evidence>
<protein>
    <submittedName>
        <fullName evidence="1">Uncharacterized protein</fullName>
    </submittedName>
</protein>
<accession>A0A368Z5H7</accession>
<reference evidence="1 2" key="1">
    <citation type="submission" date="2018-07" db="EMBL/GenBank/DDBJ databases">
        <title>Genomic Encyclopedia of Type Strains, Phase III (KMG-III): the genomes of soil and plant-associated and newly described type strains.</title>
        <authorList>
            <person name="Whitman W."/>
        </authorList>
    </citation>
    <scope>NUCLEOTIDE SEQUENCE [LARGE SCALE GENOMIC DNA]</scope>
    <source>
        <strain evidence="1 2">31-25a</strain>
    </source>
</reference>
<organism evidence="1 2">
    <name type="scientific">Phyllobacterium bourgognense</name>
    <dbReference type="NCBI Taxonomy" id="314236"/>
    <lineage>
        <taxon>Bacteria</taxon>
        <taxon>Pseudomonadati</taxon>
        <taxon>Pseudomonadota</taxon>
        <taxon>Alphaproteobacteria</taxon>
        <taxon>Hyphomicrobiales</taxon>
        <taxon>Phyllobacteriaceae</taxon>
        <taxon>Phyllobacterium</taxon>
    </lineage>
</organism>
<sequence>MGKLWRVFLETKTEKMARLRFIRPRGIAAFETVKNLQQKYELRSKTVITSNVCLE</sequence>
<proteinExistence type="predicted"/>
<comment type="caution">
    <text evidence="1">The sequence shown here is derived from an EMBL/GenBank/DDBJ whole genome shotgun (WGS) entry which is preliminary data.</text>
</comment>
<evidence type="ECO:0000313" key="1">
    <source>
        <dbReference type="EMBL" id="RCW87700.1"/>
    </source>
</evidence>
<dbReference type="EMBL" id="QPJM01000001">
    <property type="protein sequence ID" value="RCW87700.1"/>
    <property type="molecule type" value="Genomic_DNA"/>
</dbReference>
<gene>
    <name evidence="1" type="ORF">C7476_101468</name>
</gene>
<dbReference type="AlphaFoldDB" id="A0A368Z5H7"/>
<name>A0A368Z5H7_9HYPH</name>
<keyword evidence="2" id="KW-1185">Reference proteome</keyword>